<organism evidence="2 3">
    <name type="scientific">Plenodomus tracheiphilus IPT5</name>
    <dbReference type="NCBI Taxonomy" id="1408161"/>
    <lineage>
        <taxon>Eukaryota</taxon>
        <taxon>Fungi</taxon>
        <taxon>Dikarya</taxon>
        <taxon>Ascomycota</taxon>
        <taxon>Pezizomycotina</taxon>
        <taxon>Dothideomycetes</taxon>
        <taxon>Pleosporomycetidae</taxon>
        <taxon>Pleosporales</taxon>
        <taxon>Pleosporineae</taxon>
        <taxon>Leptosphaeriaceae</taxon>
        <taxon>Plenodomus</taxon>
    </lineage>
</organism>
<feature type="transmembrane region" description="Helical" evidence="1">
    <location>
        <begin position="99"/>
        <end position="118"/>
    </location>
</feature>
<evidence type="ECO:0000313" key="2">
    <source>
        <dbReference type="EMBL" id="KAF2856816.1"/>
    </source>
</evidence>
<keyword evidence="3" id="KW-1185">Reference proteome</keyword>
<keyword evidence="1" id="KW-0812">Transmembrane</keyword>
<evidence type="ECO:0000313" key="3">
    <source>
        <dbReference type="Proteomes" id="UP000799423"/>
    </source>
</evidence>
<keyword evidence="1" id="KW-1133">Transmembrane helix</keyword>
<reference evidence="2" key="1">
    <citation type="submission" date="2020-01" db="EMBL/GenBank/DDBJ databases">
        <authorList>
            <consortium name="DOE Joint Genome Institute"/>
            <person name="Haridas S."/>
            <person name="Albert R."/>
            <person name="Binder M."/>
            <person name="Bloem J."/>
            <person name="Labutti K."/>
            <person name="Salamov A."/>
            <person name="Andreopoulos B."/>
            <person name="Baker S.E."/>
            <person name="Barry K."/>
            <person name="Bills G."/>
            <person name="Bluhm B.H."/>
            <person name="Cannon C."/>
            <person name="Castanera R."/>
            <person name="Culley D.E."/>
            <person name="Daum C."/>
            <person name="Ezra D."/>
            <person name="Gonzalez J.B."/>
            <person name="Henrissat B."/>
            <person name="Kuo A."/>
            <person name="Liang C."/>
            <person name="Lipzen A."/>
            <person name="Lutzoni F."/>
            <person name="Magnuson J."/>
            <person name="Mondo S."/>
            <person name="Nolan M."/>
            <person name="Ohm R."/>
            <person name="Pangilinan J."/>
            <person name="Park H.-J."/>
            <person name="Ramirez L."/>
            <person name="Alfaro M."/>
            <person name="Sun H."/>
            <person name="Tritt A."/>
            <person name="Yoshinaga Y."/>
            <person name="Zwiers L.-H."/>
            <person name="Turgeon B.G."/>
            <person name="Goodwin S.B."/>
            <person name="Spatafora J.W."/>
            <person name="Crous P.W."/>
            <person name="Grigoriev I.V."/>
        </authorList>
    </citation>
    <scope>NUCLEOTIDE SEQUENCE</scope>
    <source>
        <strain evidence="2">IPT5</strain>
    </source>
</reference>
<gene>
    <name evidence="2" type="ORF">T440DRAFT_463040</name>
</gene>
<dbReference type="Proteomes" id="UP000799423">
    <property type="component" value="Unassembled WGS sequence"/>
</dbReference>
<accession>A0A6A7BMZ6</accession>
<sequence>MPAFSRGLDGFLRQQTFRLPSSLRDAMFGSRQQFFQPTAIRNSRSFTSSILRRYQYPTQKKFSVKPKVTLSNDPVLRQVAQTRLPVTIYEAPRNKWYHFKVYGTAALWIGVGAFSIKFSSDLEGRGLSFFVRPTYIVVGLAFIVIGCYISTAPASRMRALEVIPSLQGGPMQLRMTVRSVPWARERIVYSNLGGATISEKTEPMVQELMEAERARRQRVWDDLEHLSLPGRIWEGSARWVHQQWTNFFLKFKFAVLRFGIAQVEVQGEKWKIDCSGWLLEDGKAVDRLIPVD</sequence>
<name>A0A6A7BMZ6_9PLEO</name>
<dbReference type="AlphaFoldDB" id="A0A6A7BMZ6"/>
<feature type="transmembrane region" description="Helical" evidence="1">
    <location>
        <begin position="130"/>
        <end position="149"/>
    </location>
</feature>
<proteinExistence type="predicted"/>
<dbReference type="EMBL" id="MU006288">
    <property type="protein sequence ID" value="KAF2856816.1"/>
    <property type="molecule type" value="Genomic_DNA"/>
</dbReference>
<keyword evidence="1" id="KW-0472">Membrane</keyword>
<protein>
    <submittedName>
        <fullName evidence="2">Uncharacterized protein</fullName>
    </submittedName>
</protein>
<evidence type="ECO:0000256" key="1">
    <source>
        <dbReference type="SAM" id="Phobius"/>
    </source>
</evidence>
<dbReference type="OrthoDB" id="4140442at2759"/>